<dbReference type="AlphaFoldDB" id="A0A9W9IX36"/>
<reference evidence="1" key="2">
    <citation type="journal article" date="2023" name="IMA Fungus">
        <title>Comparative genomic study of the Penicillium genus elucidates a diverse pangenome and 15 lateral gene transfer events.</title>
        <authorList>
            <person name="Petersen C."/>
            <person name="Sorensen T."/>
            <person name="Nielsen M.R."/>
            <person name="Sondergaard T.E."/>
            <person name="Sorensen J.L."/>
            <person name="Fitzpatrick D.A."/>
            <person name="Frisvad J.C."/>
            <person name="Nielsen K.L."/>
        </authorList>
    </citation>
    <scope>NUCLEOTIDE SEQUENCE</scope>
    <source>
        <strain evidence="1">IBT 21917</strain>
    </source>
</reference>
<dbReference type="Proteomes" id="UP001146351">
    <property type="component" value="Unassembled WGS sequence"/>
</dbReference>
<evidence type="ECO:0000313" key="2">
    <source>
        <dbReference type="Proteomes" id="UP001146351"/>
    </source>
</evidence>
<keyword evidence="2" id="KW-1185">Reference proteome</keyword>
<dbReference type="EMBL" id="JAPQKO010000001">
    <property type="protein sequence ID" value="KAJ5183511.1"/>
    <property type="molecule type" value="Genomic_DNA"/>
</dbReference>
<sequence length="71" mass="7809">MVALSFAALRVQIRKAKKGLLLAQSLPAVGRCNGQRRLGGFIPHLCVRCDLNQFVILLVARKTRAESHAAR</sequence>
<gene>
    <name evidence="1" type="ORF">N7492_001127</name>
</gene>
<accession>A0A9W9IX36</accession>
<evidence type="ECO:0000313" key="1">
    <source>
        <dbReference type="EMBL" id="KAJ5183511.1"/>
    </source>
</evidence>
<protein>
    <submittedName>
        <fullName evidence="1">Uncharacterized protein</fullName>
    </submittedName>
</protein>
<name>A0A9W9IX36_9EURO</name>
<comment type="caution">
    <text evidence="1">The sequence shown here is derived from an EMBL/GenBank/DDBJ whole genome shotgun (WGS) entry which is preliminary data.</text>
</comment>
<organism evidence="1 2">
    <name type="scientific">Penicillium capsulatum</name>
    <dbReference type="NCBI Taxonomy" id="69766"/>
    <lineage>
        <taxon>Eukaryota</taxon>
        <taxon>Fungi</taxon>
        <taxon>Dikarya</taxon>
        <taxon>Ascomycota</taxon>
        <taxon>Pezizomycotina</taxon>
        <taxon>Eurotiomycetes</taxon>
        <taxon>Eurotiomycetidae</taxon>
        <taxon>Eurotiales</taxon>
        <taxon>Aspergillaceae</taxon>
        <taxon>Penicillium</taxon>
    </lineage>
</organism>
<reference evidence="1" key="1">
    <citation type="submission" date="2022-11" db="EMBL/GenBank/DDBJ databases">
        <authorList>
            <person name="Petersen C."/>
        </authorList>
    </citation>
    <scope>NUCLEOTIDE SEQUENCE</scope>
    <source>
        <strain evidence="1">IBT 21917</strain>
    </source>
</reference>
<proteinExistence type="predicted"/>